<feature type="compositionally biased region" description="Basic and acidic residues" evidence="5">
    <location>
        <begin position="1"/>
        <end position="10"/>
    </location>
</feature>
<accession>A0A1B6GPT6</accession>
<keyword evidence="2" id="KW-0963">Cytoplasm</keyword>
<evidence type="ECO:0000259" key="6">
    <source>
        <dbReference type="Pfam" id="PF15503"/>
    </source>
</evidence>
<proteinExistence type="inferred from homology"/>
<evidence type="ECO:0000256" key="4">
    <source>
        <dbReference type="ARBA" id="ARBA00029452"/>
    </source>
</evidence>
<dbReference type="EMBL" id="GECZ01005325">
    <property type="protein sequence ID" value="JAS64444.1"/>
    <property type="molecule type" value="Transcribed_RNA"/>
</dbReference>
<dbReference type="GO" id="GO:0005814">
    <property type="term" value="C:centriole"/>
    <property type="evidence" value="ECO:0007669"/>
    <property type="project" value="UniProtKB-SubCell"/>
</dbReference>
<organism evidence="8">
    <name type="scientific">Cuerna arida</name>
    <dbReference type="NCBI Taxonomy" id="1464854"/>
    <lineage>
        <taxon>Eukaryota</taxon>
        <taxon>Metazoa</taxon>
        <taxon>Ecdysozoa</taxon>
        <taxon>Arthropoda</taxon>
        <taxon>Hexapoda</taxon>
        <taxon>Insecta</taxon>
        <taxon>Pterygota</taxon>
        <taxon>Neoptera</taxon>
        <taxon>Paraneoptera</taxon>
        <taxon>Hemiptera</taxon>
        <taxon>Auchenorrhyncha</taxon>
        <taxon>Membracoidea</taxon>
        <taxon>Cicadellidae</taxon>
        <taxon>Cicadellinae</taxon>
        <taxon>Proconiini</taxon>
        <taxon>Cuerna</taxon>
    </lineage>
</organism>
<keyword evidence="3" id="KW-0206">Cytoskeleton</keyword>
<evidence type="ECO:0000256" key="2">
    <source>
        <dbReference type="ARBA" id="ARBA00022490"/>
    </source>
</evidence>
<dbReference type="EMBL" id="GECZ01012095">
    <property type="protein sequence ID" value="JAS57674.1"/>
    <property type="molecule type" value="Transcribed_RNA"/>
</dbReference>
<dbReference type="AlphaFoldDB" id="A0A1B6GPT6"/>
<dbReference type="Pfam" id="PF15503">
    <property type="entry name" value="PPP1R35_C"/>
    <property type="match status" value="1"/>
</dbReference>
<evidence type="ECO:0000256" key="3">
    <source>
        <dbReference type="ARBA" id="ARBA00023212"/>
    </source>
</evidence>
<gene>
    <name evidence="7" type="ORF">g.25707</name>
    <name evidence="8" type="ORF">g.25708</name>
</gene>
<evidence type="ECO:0000256" key="5">
    <source>
        <dbReference type="SAM" id="MobiDB-lite"/>
    </source>
</evidence>
<name>A0A1B6GPT6_9HEMI</name>
<dbReference type="InterPro" id="IPR029135">
    <property type="entry name" value="PPP1R35_C"/>
</dbReference>
<comment type="similarity">
    <text evidence="4">Belongs to the PPP1R35 family.</text>
</comment>
<feature type="domain" description="Protein phosphatase 1 regulatory subunit 35 C-terminal" evidence="6">
    <location>
        <begin position="96"/>
        <end position="181"/>
    </location>
</feature>
<reference evidence="8" key="1">
    <citation type="submission" date="2015-11" db="EMBL/GenBank/DDBJ databases">
        <title>De novo transcriptome assembly of four potential Pierce s Disease insect vectors from Arizona vineyards.</title>
        <authorList>
            <person name="Tassone E.E."/>
        </authorList>
    </citation>
    <scope>NUCLEOTIDE SEQUENCE</scope>
</reference>
<evidence type="ECO:0000256" key="1">
    <source>
        <dbReference type="ARBA" id="ARBA00004114"/>
    </source>
</evidence>
<comment type="subcellular location">
    <subcellularLocation>
        <location evidence="1">Cytoplasm</location>
        <location evidence="1">Cytoskeleton</location>
        <location evidence="1">Microtubule organizing center</location>
        <location evidence="1">Centrosome</location>
        <location evidence="1">Centriole</location>
    </subcellularLocation>
</comment>
<protein>
    <recommendedName>
        <fullName evidence="6">Protein phosphatase 1 regulatory subunit 35 C-terminal domain-containing protein</fullName>
    </recommendedName>
</protein>
<feature type="compositionally biased region" description="Polar residues" evidence="5">
    <location>
        <begin position="14"/>
        <end position="23"/>
    </location>
</feature>
<evidence type="ECO:0000313" key="7">
    <source>
        <dbReference type="EMBL" id="JAS57674.1"/>
    </source>
</evidence>
<sequence>MSEGNLEKQKKSTTRQQPKTCQKFQHGHISSMRGSVSDSALRKYKDKQTQSCLESHIEKELDTLENPGFQVTSREQHVGNVDLSSPGLCSALQLANEIQAASQNFNIHKLNFEENRLKETFKQKAAKKTNIPFTEQIFKNLVDLQINDEDIVAGKSAPSKTTHFGKTKDKVFELSDYYKPDFSLEYCGKVPDQKLEIEKIQYYNGFEIYDSIESLPNLI</sequence>
<evidence type="ECO:0000313" key="8">
    <source>
        <dbReference type="EMBL" id="JAS64444.1"/>
    </source>
</evidence>
<feature type="region of interest" description="Disordered" evidence="5">
    <location>
        <begin position="1"/>
        <end position="39"/>
    </location>
</feature>